<dbReference type="RefSeq" id="WP_315996637.1">
    <property type="nucleotide sequence ID" value="NZ_JAWDJT010000001.1"/>
</dbReference>
<dbReference type="Proteomes" id="UP001250698">
    <property type="component" value="Unassembled WGS sequence"/>
</dbReference>
<proteinExistence type="predicted"/>
<comment type="caution">
    <text evidence="1">The sequence shown here is derived from an EMBL/GenBank/DDBJ whole genome shotgun (WGS) entry which is preliminary data.</text>
</comment>
<evidence type="ECO:0000313" key="2">
    <source>
        <dbReference type="Proteomes" id="UP001250698"/>
    </source>
</evidence>
<accession>A0ABU3TCM5</accession>
<dbReference type="EMBL" id="JAWDJT010000001">
    <property type="protein sequence ID" value="MDU0369123.1"/>
    <property type="molecule type" value="Genomic_DNA"/>
</dbReference>
<protein>
    <recommendedName>
        <fullName evidence="3">Toxin-antitoxin system YwqK family antitoxin</fullName>
    </recommendedName>
</protein>
<organism evidence="1 2">
    <name type="scientific">Hymenobacter endophyticus</name>
    <dbReference type="NCBI Taxonomy" id="3076335"/>
    <lineage>
        <taxon>Bacteria</taxon>
        <taxon>Pseudomonadati</taxon>
        <taxon>Bacteroidota</taxon>
        <taxon>Cytophagia</taxon>
        <taxon>Cytophagales</taxon>
        <taxon>Hymenobacteraceae</taxon>
        <taxon>Hymenobacter</taxon>
    </lineage>
</organism>
<sequence>MNSLVLSIITSVSCLCLFDGSAVAQQKRLMTKMRIVDTLINDKHIHYKGFENILNHKKGIVLKKSLIECEVLVKGNNFVLIPGSIGTKRVYIHTNMTNNSRIFNSEVNGVRDGIWVIYNTHKYVSSIDYYENSKLRLIVNFWDKGAVKSVYWFENGIPESHWFYDKKGRILNRSPDF</sequence>
<evidence type="ECO:0000313" key="1">
    <source>
        <dbReference type="EMBL" id="MDU0369123.1"/>
    </source>
</evidence>
<name>A0ABU3TCM5_9BACT</name>
<keyword evidence="2" id="KW-1185">Reference proteome</keyword>
<dbReference type="SUPFAM" id="SSF82185">
    <property type="entry name" value="Histone H3 K4-specific methyltransferase SET7/9 N-terminal domain"/>
    <property type="match status" value="1"/>
</dbReference>
<evidence type="ECO:0008006" key="3">
    <source>
        <dbReference type="Google" id="ProtNLM"/>
    </source>
</evidence>
<gene>
    <name evidence="1" type="ORF">ROI90_01850</name>
</gene>
<reference evidence="1 2" key="1">
    <citation type="submission" date="2023-10" db="EMBL/GenBank/DDBJ databases">
        <title>Hymenobacter endophyticus sp. nov., an isolate from the leaf tissues of wheat.</title>
        <authorList>
            <person name="Dai Y."/>
        </authorList>
    </citation>
    <scope>NUCLEOTIDE SEQUENCE [LARGE SCALE GENOMIC DNA]</scope>
    <source>
        <strain evidence="1 2">ZK17L-C2</strain>
    </source>
</reference>